<evidence type="ECO:0008006" key="4">
    <source>
        <dbReference type="Google" id="ProtNLM"/>
    </source>
</evidence>
<sequence>MTWTISCGVVWVSNGLMKKRKVKTGKEAMEKMRPTSENETRSEAEDSEVEEDMGILEGIFNVLHAREIYPFSHFTIAIFRSPFGKQELEDDARNPFALFQMSVTVFASSSKLVMAEDAEISFRPGYPNPNVPPAMTLPVELITDIFDSACAPPSLLDPYLGSGPMSPWAQNLRFQKGLTVVCRAWSWAGRELLYRDIAIRRPNQLPLLAHVLSNDSTSMLAPMVKKLRLLCFVLPSQHRVLDLSLSAVLLMCTRLMHLVLSPVLDELQSSLPSMTRSALTELQSVPKARRYMITHIELGTSASLSHAILELMQFPNLTLLSCEVDNLPPTADGEPYILPQLEDLRLTGIRRSEGGTISCNSYRSMAWGLTLPALRKLSLPLGRVLTNPSHACCKSFLRKYGSQLRYLAMYEVSPPSLLLCELMRFCPNLEHLVVPSGVSLASLNHRKIVWIDKLAHVWDRTALFLDNLRDRFKTLPRLRRMRILDYALFPTVGMELPLIIPPHLYMDPAEADSQGMLLYPGVAVCVKKREVCRLDMECMRMQDDMGRQEFIRKWGGAKGETGRDEGGEGQEEDEENDDEDEDNDDNRSTEGEASLLSEETLPEVKMDEMDENIEALEAMLISLQLCS</sequence>
<feature type="region of interest" description="Disordered" evidence="1">
    <location>
        <begin position="552"/>
        <end position="609"/>
    </location>
</feature>
<dbReference type="OrthoDB" id="3258555at2759"/>
<evidence type="ECO:0000313" key="3">
    <source>
        <dbReference type="Proteomes" id="UP000053558"/>
    </source>
</evidence>
<keyword evidence="3" id="KW-1185">Reference proteome</keyword>
<dbReference type="Proteomes" id="UP000053558">
    <property type="component" value="Unassembled WGS sequence"/>
</dbReference>
<name>A0A5M3MG34_CONPW</name>
<proteinExistence type="predicted"/>
<dbReference type="GeneID" id="19209293"/>
<organism evidence="2 3">
    <name type="scientific">Coniophora puteana (strain RWD-64-598)</name>
    <name type="common">Brown rot fungus</name>
    <dbReference type="NCBI Taxonomy" id="741705"/>
    <lineage>
        <taxon>Eukaryota</taxon>
        <taxon>Fungi</taxon>
        <taxon>Dikarya</taxon>
        <taxon>Basidiomycota</taxon>
        <taxon>Agaricomycotina</taxon>
        <taxon>Agaricomycetes</taxon>
        <taxon>Agaricomycetidae</taxon>
        <taxon>Boletales</taxon>
        <taxon>Coniophorineae</taxon>
        <taxon>Coniophoraceae</taxon>
        <taxon>Coniophora</taxon>
    </lineage>
</organism>
<dbReference type="InterPro" id="IPR032675">
    <property type="entry name" value="LRR_dom_sf"/>
</dbReference>
<feature type="compositionally biased region" description="Acidic residues" evidence="1">
    <location>
        <begin position="567"/>
        <end position="584"/>
    </location>
</feature>
<dbReference type="EMBL" id="JH711582">
    <property type="protein sequence ID" value="EIW78208.1"/>
    <property type="molecule type" value="Genomic_DNA"/>
</dbReference>
<evidence type="ECO:0000313" key="2">
    <source>
        <dbReference type="EMBL" id="EIW78208.1"/>
    </source>
</evidence>
<evidence type="ECO:0000256" key="1">
    <source>
        <dbReference type="SAM" id="MobiDB-lite"/>
    </source>
</evidence>
<dbReference type="KEGG" id="cput:CONPUDRAFT_74952"/>
<dbReference type="Gene3D" id="3.80.10.10">
    <property type="entry name" value="Ribonuclease Inhibitor"/>
    <property type="match status" value="1"/>
</dbReference>
<dbReference type="OMA" id="RYMITHI"/>
<dbReference type="RefSeq" id="XP_007771160.1">
    <property type="nucleotide sequence ID" value="XM_007772970.1"/>
</dbReference>
<dbReference type="AlphaFoldDB" id="A0A5M3MG34"/>
<reference evidence="3" key="1">
    <citation type="journal article" date="2012" name="Science">
        <title>The Paleozoic origin of enzymatic lignin decomposition reconstructed from 31 fungal genomes.</title>
        <authorList>
            <person name="Floudas D."/>
            <person name="Binder M."/>
            <person name="Riley R."/>
            <person name="Barry K."/>
            <person name="Blanchette R.A."/>
            <person name="Henrissat B."/>
            <person name="Martinez A.T."/>
            <person name="Otillar R."/>
            <person name="Spatafora J.W."/>
            <person name="Yadav J.S."/>
            <person name="Aerts A."/>
            <person name="Benoit I."/>
            <person name="Boyd A."/>
            <person name="Carlson A."/>
            <person name="Copeland A."/>
            <person name="Coutinho P.M."/>
            <person name="de Vries R.P."/>
            <person name="Ferreira P."/>
            <person name="Findley K."/>
            <person name="Foster B."/>
            <person name="Gaskell J."/>
            <person name="Glotzer D."/>
            <person name="Gorecki P."/>
            <person name="Heitman J."/>
            <person name="Hesse C."/>
            <person name="Hori C."/>
            <person name="Igarashi K."/>
            <person name="Jurgens J.A."/>
            <person name="Kallen N."/>
            <person name="Kersten P."/>
            <person name="Kohler A."/>
            <person name="Kuees U."/>
            <person name="Kumar T.K.A."/>
            <person name="Kuo A."/>
            <person name="LaButti K."/>
            <person name="Larrondo L.F."/>
            <person name="Lindquist E."/>
            <person name="Ling A."/>
            <person name="Lombard V."/>
            <person name="Lucas S."/>
            <person name="Lundell T."/>
            <person name="Martin R."/>
            <person name="McLaughlin D.J."/>
            <person name="Morgenstern I."/>
            <person name="Morin E."/>
            <person name="Murat C."/>
            <person name="Nagy L.G."/>
            <person name="Nolan M."/>
            <person name="Ohm R.A."/>
            <person name="Patyshakuliyeva A."/>
            <person name="Rokas A."/>
            <person name="Ruiz-Duenas F.J."/>
            <person name="Sabat G."/>
            <person name="Salamov A."/>
            <person name="Samejima M."/>
            <person name="Schmutz J."/>
            <person name="Slot J.C."/>
            <person name="St John F."/>
            <person name="Stenlid J."/>
            <person name="Sun H."/>
            <person name="Sun S."/>
            <person name="Syed K."/>
            <person name="Tsang A."/>
            <person name="Wiebenga A."/>
            <person name="Young D."/>
            <person name="Pisabarro A."/>
            <person name="Eastwood D.C."/>
            <person name="Martin F."/>
            <person name="Cullen D."/>
            <person name="Grigoriev I.V."/>
            <person name="Hibbett D.S."/>
        </authorList>
    </citation>
    <scope>NUCLEOTIDE SEQUENCE [LARGE SCALE GENOMIC DNA]</scope>
    <source>
        <strain evidence="3">RWD-64-598 SS2</strain>
    </source>
</reference>
<accession>A0A5M3MG34</accession>
<gene>
    <name evidence="2" type="ORF">CONPUDRAFT_74952</name>
</gene>
<feature type="region of interest" description="Disordered" evidence="1">
    <location>
        <begin position="22"/>
        <end position="50"/>
    </location>
</feature>
<protein>
    <recommendedName>
        <fullName evidence="4">F-box domain-containing protein</fullName>
    </recommendedName>
</protein>
<comment type="caution">
    <text evidence="2">The sequence shown here is derived from an EMBL/GenBank/DDBJ whole genome shotgun (WGS) entry which is preliminary data.</text>
</comment>
<feature type="compositionally biased region" description="Basic and acidic residues" evidence="1">
    <location>
        <begin position="24"/>
        <end position="44"/>
    </location>
</feature>